<gene>
    <name evidence="2" type="ORF">DNTS_020281</name>
</gene>
<evidence type="ECO:0000313" key="3">
    <source>
        <dbReference type="Proteomes" id="UP000316079"/>
    </source>
</evidence>
<feature type="region of interest" description="Disordered" evidence="1">
    <location>
        <begin position="1"/>
        <end position="47"/>
    </location>
</feature>
<feature type="non-terminal residue" evidence="2">
    <location>
        <position position="1"/>
    </location>
</feature>
<evidence type="ECO:0000256" key="1">
    <source>
        <dbReference type="SAM" id="MobiDB-lite"/>
    </source>
</evidence>
<evidence type="ECO:0000313" key="2">
    <source>
        <dbReference type="EMBL" id="TRY83407.1"/>
    </source>
</evidence>
<sequence>DERRRRTARSFLLPDPGIRPPRRAGRNAPGAGREREAPSPQSALMLSEANPAGFTSLEASPLTCVPCARSRGAGGPGTDRCKLSRAPPRLGRFHQGS</sequence>
<reference evidence="2 3" key="1">
    <citation type="journal article" date="2019" name="Sci. Data">
        <title>Hybrid genome assembly and annotation of Danionella translucida.</title>
        <authorList>
            <person name="Kadobianskyi M."/>
            <person name="Schulze L."/>
            <person name="Schuelke M."/>
            <person name="Judkewitz B."/>
        </authorList>
    </citation>
    <scope>NUCLEOTIDE SEQUENCE [LARGE SCALE GENOMIC DNA]</scope>
    <source>
        <strain evidence="2 3">Bolton</strain>
    </source>
</reference>
<dbReference type="EMBL" id="SRMA01026478">
    <property type="protein sequence ID" value="TRY83407.1"/>
    <property type="molecule type" value="Genomic_DNA"/>
</dbReference>
<accession>A0A553Q0E4</accession>
<dbReference type="AlphaFoldDB" id="A0A553Q0E4"/>
<organism evidence="2 3">
    <name type="scientific">Danionella cerebrum</name>
    <dbReference type="NCBI Taxonomy" id="2873325"/>
    <lineage>
        <taxon>Eukaryota</taxon>
        <taxon>Metazoa</taxon>
        <taxon>Chordata</taxon>
        <taxon>Craniata</taxon>
        <taxon>Vertebrata</taxon>
        <taxon>Euteleostomi</taxon>
        <taxon>Actinopterygii</taxon>
        <taxon>Neopterygii</taxon>
        <taxon>Teleostei</taxon>
        <taxon>Ostariophysi</taxon>
        <taxon>Cypriniformes</taxon>
        <taxon>Danionidae</taxon>
        <taxon>Danioninae</taxon>
        <taxon>Danionella</taxon>
    </lineage>
</organism>
<protein>
    <submittedName>
        <fullName evidence="2">Uncharacterized protein</fullName>
    </submittedName>
</protein>
<keyword evidence="3" id="KW-1185">Reference proteome</keyword>
<feature type="region of interest" description="Disordered" evidence="1">
    <location>
        <begin position="69"/>
        <end position="97"/>
    </location>
</feature>
<dbReference type="Proteomes" id="UP000316079">
    <property type="component" value="Unassembled WGS sequence"/>
</dbReference>
<comment type="caution">
    <text evidence="2">The sequence shown here is derived from an EMBL/GenBank/DDBJ whole genome shotgun (WGS) entry which is preliminary data.</text>
</comment>
<name>A0A553Q0E4_9TELE</name>
<proteinExistence type="predicted"/>